<feature type="transmembrane region" description="Helical" evidence="1">
    <location>
        <begin position="89"/>
        <end position="107"/>
    </location>
</feature>
<feature type="transmembrane region" description="Helical" evidence="1">
    <location>
        <begin position="113"/>
        <end position="134"/>
    </location>
</feature>
<feature type="transmembrane region" description="Helical" evidence="1">
    <location>
        <begin position="57"/>
        <end position="77"/>
    </location>
</feature>
<dbReference type="Proteomes" id="UP001156905">
    <property type="component" value="Unassembled WGS sequence"/>
</dbReference>
<evidence type="ECO:0000313" key="3">
    <source>
        <dbReference type="Proteomes" id="UP001156905"/>
    </source>
</evidence>
<accession>A0ABQ6B2H6</accession>
<keyword evidence="1" id="KW-0472">Membrane</keyword>
<dbReference type="EMBL" id="BSOW01000017">
    <property type="protein sequence ID" value="GLR88031.1"/>
    <property type="molecule type" value="Genomic_DNA"/>
</dbReference>
<dbReference type="RefSeq" id="WP_284269215.1">
    <property type="nucleotide sequence ID" value="NZ_BSOW01000017.1"/>
</dbReference>
<evidence type="ECO:0000313" key="2">
    <source>
        <dbReference type="EMBL" id="GLR88031.1"/>
    </source>
</evidence>
<protein>
    <recommendedName>
        <fullName evidence="4">Transmembrane protein</fullName>
    </recommendedName>
</protein>
<sequence length="147" mass="15833">MSTLSTEIDMWKDMEVAKWTVLAAAVEVAATGLVLFVRPSWFAWLVFGADFSDAGAALGRLTAIALLGLTLATWPLSGAVSPPSSSARALLIYNVLAALYLLYVATGGQLIGILLWPAIVLHAIFSIVLGRAWLVERNLQREDDFSI</sequence>
<evidence type="ECO:0000256" key="1">
    <source>
        <dbReference type="SAM" id="Phobius"/>
    </source>
</evidence>
<gene>
    <name evidence="2" type="ORF">GCM10007857_47430</name>
</gene>
<organism evidence="2 3">
    <name type="scientific">Bradyrhizobium iriomotense</name>
    <dbReference type="NCBI Taxonomy" id="441950"/>
    <lineage>
        <taxon>Bacteria</taxon>
        <taxon>Pseudomonadati</taxon>
        <taxon>Pseudomonadota</taxon>
        <taxon>Alphaproteobacteria</taxon>
        <taxon>Hyphomicrobiales</taxon>
        <taxon>Nitrobacteraceae</taxon>
        <taxon>Bradyrhizobium</taxon>
    </lineage>
</organism>
<feature type="transmembrane region" description="Helical" evidence="1">
    <location>
        <begin position="16"/>
        <end position="37"/>
    </location>
</feature>
<proteinExistence type="predicted"/>
<keyword evidence="1" id="KW-1133">Transmembrane helix</keyword>
<name>A0ABQ6B2H6_9BRAD</name>
<keyword evidence="1" id="KW-0812">Transmembrane</keyword>
<comment type="caution">
    <text evidence="2">The sequence shown here is derived from an EMBL/GenBank/DDBJ whole genome shotgun (WGS) entry which is preliminary data.</text>
</comment>
<evidence type="ECO:0008006" key="4">
    <source>
        <dbReference type="Google" id="ProtNLM"/>
    </source>
</evidence>
<reference evidence="3" key="1">
    <citation type="journal article" date="2019" name="Int. J. Syst. Evol. Microbiol.">
        <title>The Global Catalogue of Microorganisms (GCM) 10K type strain sequencing project: providing services to taxonomists for standard genome sequencing and annotation.</title>
        <authorList>
            <consortium name="The Broad Institute Genomics Platform"/>
            <consortium name="The Broad Institute Genome Sequencing Center for Infectious Disease"/>
            <person name="Wu L."/>
            <person name="Ma J."/>
        </authorList>
    </citation>
    <scope>NUCLEOTIDE SEQUENCE [LARGE SCALE GENOMIC DNA]</scope>
    <source>
        <strain evidence="3">NBRC 102520</strain>
    </source>
</reference>
<keyword evidence="3" id="KW-1185">Reference proteome</keyword>